<dbReference type="FunFam" id="2.30.30.30:FF:000003">
    <property type="entry name" value="Elongation factor P"/>
    <property type="match status" value="1"/>
</dbReference>
<organism evidence="12 13">
    <name type="scientific">Tectimicrobiota bacterium</name>
    <dbReference type="NCBI Taxonomy" id="2528274"/>
    <lineage>
        <taxon>Bacteria</taxon>
        <taxon>Pseudomonadati</taxon>
        <taxon>Nitrospinota/Tectimicrobiota group</taxon>
        <taxon>Candidatus Tectimicrobiota</taxon>
    </lineage>
</organism>
<dbReference type="InterPro" id="IPR008991">
    <property type="entry name" value="Translation_prot_SH3-like_sf"/>
</dbReference>
<evidence type="ECO:0000256" key="2">
    <source>
        <dbReference type="ARBA" id="ARBA00004815"/>
    </source>
</evidence>
<dbReference type="InterPro" id="IPR014722">
    <property type="entry name" value="Rib_uL2_dom2"/>
</dbReference>
<dbReference type="InterPro" id="IPR013852">
    <property type="entry name" value="Transl_elong_P/YeiP_CS"/>
</dbReference>
<evidence type="ECO:0000256" key="3">
    <source>
        <dbReference type="ARBA" id="ARBA00009479"/>
    </source>
</evidence>
<sequence length="188" mass="21045">MPSTSEFRNGLKVELEGEPYTIVEFQHVKPGKGGAFVRTKLKHLRTGRVIDRTFRSGESLGDPDNDQREMQFLYQDADTVTFMDTTTFEQIPLQRANLGDSVKWLKEEMVVQILFYKGSPISFELPTFVELAIRKTEPGVRGDTASGGTKPAELETGAVVNVPLFLNEGDVLKIDTRTGEYIERAKTA</sequence>
<evidence type="ECO:0000256" key="9">
    <source>
        <dbReference type="RuleBase" id="RU004389"/>
    </source>
</evidence>
<dbReference type="Pfam" id="PF09285">
    <property type="entry name" value="Elong-fact-P_C"/>
    <property type="match status" value="1"/>
</dbReference>
<dbReference type="GO" id="GO:0003746">
    <property type="term" value="F:translation elongation factor activity"/>
    <property type="evidence" value="ECO:0007669"/>
    <property type="project" value="UniProtKB-UniRule"/>
</dbReference>
<dbReference type="InterPro" id="IPR015365">
    <property type="entry name" value="Elong-fact-P_C"/>
</dbReference>
<dbReference type="PANTHER" id="PTHR30053:SF12">
    <property type="entry name" value="ELONGATION FACTOR P (EF-P) FAMILY PROTEIN"/>
    <property type="match status" value="1"/>
</dbReference>
<evidence type="ECO:0000256" key="1">
    <source>
        <dbReference type="ARBA" id="ARBA00004496"/>
    </source>
</evidence>
<evidence type="ECO:0000256" key="7">
    <source>
        <dbReference type="HAMAP-Rule" id="MF_00141"/>
    </source>
</evidence>
<dbReference type="NCBIfam" id="NF001810">
    <property type="entry name" value="PRK00529.1"/>
    <property type="match status" value="1"/>
</dbReference>
<dbReference type="NCBIfam" id="TIGR00038">
    <property type="entry name" value="efp"/>
    <property type="match status" value="1"/>
</dbReference>
<dbReference type="Pfam" id="PF01132">
    <property type="entry name" value="EFP"/>
    <property type="match status" value="1"/>
</dbReference>
<dbReference type="InterPro" id="IPR001059">
    <property type="entry name" value="Transl_elong_P/YeiP_cen"/>
</dbReference>
<gene>
    <name evidence="7 12" type="primary">efp</name>
    <name evidence="12" type="ORF">HY618_03500</name>
</gene>
<comment type="function">
    <text evidence="7">Involved in peptide bond synthesis. Stimulates efficient translation and peptide-bond synthesis on native or reconstituted 70S ribosomes in vitro. Probably functions indirectly by altering the affinity of the ribosome for aminoacyl-tRNA, thus increasing their reactivity as acceptors for peptidyl transferase.</text>
</comment>
<keyword evidence="6 7" id="KW-0648">Protein biosynthesis</keyword>
<evidence type="ECO:0000259" key="11">
    <source>
        <dbReference type="SMART" id="SM01185"/>
    </source>
</evidence>
<dbReference type="GO" id="GO:0005829">
    <property type="term" value="C:cytosol"/>
    <property type="evidence" value="ECO:0007669"/>
    <property type="project" value="UniProtKB-ARBA"/>
</dbReference>
<reference evidence="12" key="1">
    <citation type="submission" date="2020-07" db="EMBL/GenBank/DDBJ databases">
        <title>Huge and variable diversity of episymbiotic CPR bacteria and DPANN archaea in groundwater ecosystems.</title>
        <authorList>
            <person name="He C.Y."/>
            <person name="Keren R."/>
            <person name="Whittaker M."/>
            <person name="Farag I.F."/>
            <person name="Doudna J."/>
            <person name="Cate J.H.D."/>
            <person name="Banfield J.F."/>
        </authorList>
    </citation>
    <scope>NUCLEOTIDE SEQUENCE</scope>
    <source>
        <strain evidence="12">NC_groundwater_1370_Ag_S-0.2um_69_93</strain>
    </source>
</reference>
<dbReference type="PIRSF" id="PIRSF005901">
    <property type="entry name" value="EF-P"/>
    <property type="match status" value="1"/>
</dbReference>
<dbReference type="PANTHER" id="PTHR30053">
    <property type="entry name" value="ELONGATION FACTOR P"/>
    <property type="match status" value="1"/>
</dbReference>
<dbReference type="Proteomes" id="UP000752292">
    <property type="component" value="Unassembled WGS sequence"/>
</dbReference>
<comment type="pathway">
    <text evidence="2 7">Protein biosynthesis; polypeptide chain elongation.</text>
</comment>
<feature type="domain" description="Translation elongation factor P/YeiP central" evidence="11">
    <location>
        <begin position="67"/>
        <end position="121"/>
    </location>
</feature>
<feature type="domain" description="Elongation factor P C-terminal" evidence="10">
    <location>
        <begin position="129"/>
        <end position="184"/>
    </location>
</feature>
<dbReference type="CDD" id="cd04470">
    <property type="entry name" value="S1_EF-P_repeat_1"/>
    <property type="match status" value="1"/>
</dbReference>
<dbReference type="SMART" id="SM01185">
    <property type="entry name" value="EFP"/>
    <property type="match status" value="1"/>
</dbReference>
<dbReference type="EMBL" id="JACQRX010000155">
    <property type="protein sequence ID" value="MBI4251502.1"/>
    <property type="molecule type" value="Genomic_DNA"/>
</dbReference>
<dbReference type="CDD" id="cd05794">
    <property type="entry name" value="S1_EF-P_repeat_2"/>
    <property type="match status" value="1"/>
</dbReference>
<proteinExistence type="inferred from homology"/>
<dbReference type="FunFam" id="2.40.50.140:FF:000009">
    <property type="entry name" value="Elongation factor P"/>
    <property type="match status" value="1"/>
</dbReference>
<dbReference type="SUPFAM" id="SSF50104">
    <property type="entry name" value="Translation proteins SH3-like domain"/>
    <property type="match status" value="1"/>
</dbReference>
<dbReference type="Gene3D" id="2.30.30.30">
    <property type="match status" value="1"/>
</dbReference>
<dbReference type="Pfam" id="PF08207">
    <property type="entry name" value="EFP_N"/>
    <property type="match status" value="1"/>
</dbReference>
<name>A0A932ZSY3_UNCTE</name>
<dbReference type="Gene3D" id="2.40.50.140">
    <property type="entry name" value="Nucleic acid-binding proteins"/>
    <property type="match status" value="2"/>
</dbReference>
<dbReference type="SUPFAM" id="SSF50249">
    <property type="entry name" value="Nucleic acid-binding proteins"/>
    <property type="match status" value="2"/>
</dbReference>
<protein>
    <recommendedName>
        <fullName evidence="7 8">Elongation factor P</fullName>
        <shortName evidence="7">EF-P</shortName>
    </recommendedName>
</protein>
<evidence type="ECO:0000256" key="5">
    <source>
        <dbReference type="ARBA" id="ARBA00022768"/>
    </source>
</evidence>
<dbReference type="GO" id="GO:0043043">
    <property type="term" value="P:peptide biosynthetic process"/>
    <property type="evidence" value="ECO:0007669"/>
    <property type="project" value="InterPro"/>
</dbReference>
<evidence type="ECO:0000256" key="6">
    <source>
        <dbReference type="ARBA" id="ARBA00022917"/>
    </source>
</evidence>
<evidence type="ECO:0000313" key="13">
    <source>
        <dbReference type="Proteomes" id="UP000752292"/>
    </source>
</evidence>
<dbReference type="InterPro" id="IPR011768">
    <property type="entry name" value="Transl_elongation_fac_P"/>
</dbReference>
<dbReference type="FunFam" id="2.40.50.140:FF:000004">
    <property type="entry name" value="Elongation factor P"/>
    <property type="match status" value="1"/>
</dbReference>
<comment type="caution">
    <text evidence="12">The sequence shown here is derived from an EMBL/GenBank/DDBJ whole genome shotgun (WGS) entry which is preliminary data.</text>
</comment>
<evidence type="ECO:0000313" key="12">
    <source>
        <dbReference type="EMBL" id="MBI4251502.1"/>
    </source>
</evidence>
<comment type="subcellular location">
    <subcellularLocation>
        <location evidence="1 7">Cytoplasm</location>
    </subcellularLocation>
</comment>
<comment type="similarity">
    <text evidence="3 7 9">Belongs to the elongation factor P family.</text>
</comment>
<dbReference type="InterPro" id="IPR020599">
    <property type="entry name" value="Transl_elong_fac_P/YeiP"/>
</dbReference>
<evidence type="ECO:0000259" key="10">
    <source>
        <dbReference type="SMART" id="SM00841"/>
    </source>
</evidence>
<evidence type="ECO:0000256" key="4">
    <source>
        <dbReference type="ARBA" id="ARBA00022490"/>
    </source>
</evidence>
<dbReference type="InterPro" id="IPR013185">
    <property type="entry name" value="Transl_elong_KOW-like"/>
</dbReference>
<dbReference type="HAMAP" id="MF_00141">
    <property type="entry name" value="EF_P"/>
    <property type="match status" value="1"/>
</dbReference>
<dbReference type="SMART" id="SM00841">
    <property type="entry name" value="Elong-fact-P_C"/>
    <property type="match status" value="1"/>
</dbReference>
<dbReference type="InterPro" id="IPR012340">
    <property type="entry name" value="NA-bd_OB-fold"/>
</dbReference>
<evidence type="ECO:0000256" key="8">
    <source>
        <dbReference type="NCBIfam" id="TIGR00038"/>
    </source>
</evidence>
<keyword evidence="5 7" id="KW-0251">Elongation factor</keyword>
<dbReference type="AlphaFoldDB" id="A0A932ZSY3"/>
<accession>A0A932ZSY3</accession>
<keyword evidence="4 7" id="KW-0963">Cytoplasm</keyword>
<dbReference type="PROSITE" id="PS01275">
    <property type="entry name" value="EFP"/>
    <property type="match status" value="1"/>
</dbReference>